<dbReference type="Gene3D" id="3.40.50.720">
    <property type="entry name" value="NAD(P)-binding Rossmann-like Domain"/>
    <property type="match status" value="1"/>
</dbReference>
<dbReference type="Pfam" id="PF03807">
    <property type="entry name" value="F420_oxidored"/>
    <property type="match status" value="1"/>
</dbReference>
<sequence>MTSREARLVLIGGGNMGSALLGGLIAGGWTPSDITVVEINDDKRAQLEATHGVRTSATVVAGHGALVAVKPGDVAGVCTELASLGVTRIVSIAAGISVARLQQASSPTTAVIRAMPNTPALVGEGITAVCPGATCTDEDIAWAESLLRAVGVVVRIAEDQMDAFTAVAGSGPAYVFRLAESLLASGVEHGLAPDVADAIVRQLFKGSGVLLYASEDSPAELRHKVSSPNGTTAAGLAEFERAGISEIVNKVVSAAALRSAEMTRELS</sequence>
<dbReference type="EMBL" id="CAEZTC010000043">
    <property type="protein sequence ID" value="CAB4555850.1"/>
    <property type="molecule type" value="Genomic_DNA"/>
</dbReference>
<dbReference type="InterPro" id="IPR008927">
    <property type="entry name" value="6-PGluconate_DH-like_C_sf"/>
</dbReference>
<evidence type="ECO:0000256" key="1">
    <source>
        <dbReference type="ARBA" id="ARBA00005525"/>
    </source>
</evidence>
<evidence type="ECO:0000256" key="2">
    <source>
        <dbReference type="ARBA" id="ARBA00022857"/>
    </source>
</evidence>
<name>A0A6J6CW54_9ZZZZ</name>
<reference evidence="6" key="1">
    <citation type="submission" date="2020-05" db="EMBL/GenBank/DDBJ databases">
        <authorList>
            <person name="Chiriac C."/>
            <person name="Salcher M."/>
            <person name="Ghai R."/>
            <person name="Kavagutti S V."/>
        </authorList>
    </citation>
    <scope>NUCLEOTIDE SEQUENCE</scope>
</reference>
<dbReference type="PANTHER" id="PTHR11645:SF0">
    <property type="entry name" value="PYRROLINE-5-CARBOXYLATE REDUCTASE 3"/>
    <property type="match status" value="1"/>
</dbReference>
<dbReference type="PROSITE" id="PS00521">
    <property type="entry name" value="P5CR"/>
    <property type="match status" value="1"/>
</dbReference>
<keyword evidence="2" id="KW-0521">NADP</keyword>
<dbReference type="InterPro" id="IPR000304">
    <property type="entry name" value="Pyrroline-COOH_reductase"/>
</dbReference>
<dbReference type="InterPro" id="IPR053790">
    <property type="entry name" value="P5CR-like_CS"/>
</dbReference>
<evidence type="ECO:0000259" key="5">
    <source>
        <dbReference type="Pfam" id="PF14748"/>
    </source>
</evidence>
<feature type="domain" description="Pyrroline-5-carboxylate reductase catalytic N-terminal" evidence="4">
    <location>
        <begin position="8"/>
        <end position="95"/>
    </location>
</feature>
<dbReference type="InterPro" id="IPR028939">
    <property type="entry name" value="P5C_Rdtase_cat_N"/>
</dbReference>
<dbReference type="SUPFAM" id="SSF51735">
    <property type="entry name" value="NAD(P)-binding Rossmann-fold domains"/>
    <property type="match status" value="1"/>
</dbReference>
<feature type="domain" description="Pyrroline-5-carboxylate reductase dimerisation" evidence="5">
    <location>
        <begin position="158"/>
        <end position="262"/>
    </location>
</feature>
<organism evidence="6">
    <name type="scientific">freshwater metagenome</name>
    <dbReference type="NCBI Taxonomy" id="449393"/>
    <lineage>
        <taxon>unclassified sequences</taxon>
        <taxon>metagenomes</taxon>
        <taxon>ecological metagenomes</taxon>
    </lineage>
</organism>
<dbReference type="InterPro" id="IPR029036">
    <property type="entry name" value="P5CR_dimer"/>
</dbReference>
<evidence type="ECO:0000313" key="6">
    <source>
        <dbReference type="EMBL" id="CAB4555850.1"/>
    </source>
</evidence>
<comment type="similarity">
    <text evidence="1">Belongs to the pyrroline-5-carboxylate reductase family.</text>
</comment>
<dbReference type="HAMAP" id="MF_01925">
    <property type="entry name" value="P5C_reductase"/>
    <property type="match status" value="1"/>
</dbReference>
<keyword evidence="3" id="KW-0560">Oxidoreductase</keyword>
<evidence type="ECO:0000259" key="4">
    <source>
        <dbReference type="Pfam" id="PF03807"/>
    </source>
</evidence>
<dbReference type="Gene3D" id="1.10.3730.10">
    <property type="entry name" value="ProC C-terminal domain-like"/>
    <property type="match status" value="1"/>
</dbReference>
<dbReference type="PANTHER" id="PTHR11645">
    <property type="entry name" value="PYRROLINE-5-CARBOXYLATE REDUCTASE"/>
    <property type="match status" value="1"/>
</dbReference>
<dbReference type="NCBIfam" id="TIGR00112">
    <property type="entry name" value="proC"/>
    <property type="match status" value="1"/>
</dbReference>
<dbReference type="GO" id="GO:0055129">
    <property type="term" value="P:L-proline biosynthetic process"/>
    <property type="evidence" value="ECO:0007669"/>
    <property type="project" value="TreeGrafter"/>
</dbReference>
<gene>
    <name evidence="6" type="ORF">UFOPK1572_00481</name>
</gene>
<dbReference type="GO" id="GO:0004735">
    <property type="term" value="F:pyrroline-5-carboxylate reductase activity"/>
    <property type="evidence" value="ECO:0007669"/>
    <property type="project" value="InterPro"/>
</dbReference>
<dbReference type="InterPro" id="IPR036291">
    <property type="entry name" value="NAD(P)-bd_dom_sf"/>
</dbReference>
<protein>
    <submittedName>
        <fullName evidence="6">Unannotated protein</fullName>
    </submittedName>
</protein>
<dbReference type="AlphaFoldDB" id="A0A6J6CW54"/>
<proteinExistence type="inferred from homology"/>
<dbReference type="PIRSF" id="PIRSF000193">
    <property type="entry name" value="Pyrrol-5-carb_rd"/>
    <property type="match status" value="1"/>
</dbReference>
<evidence type="ECO:0000256" key="3">
    <source>
        <dbReference type="ARBA" id="ARBA00023002"/>
    </source>
</evidence>
<accession>A0A6J6CW54</accession>
<dbReference type="FunFam" id="1.10.3730.10:FF:000001">
    <property type="entry name" value="Pyrroline-5-carboxylate reductase"/>
    <property type="match status" value="1"/>
</dbReference>
<dbReference type="SUPFAM" id="SSF48179">
    <property type="entry name" value="6-phosphogluconate dehydrogenase C-terminal domain-like"/>
    <property type="match status" value="1"/>
</dbReference>
<dbReference type="Pfam" id="PF14748">
    <property type="entry name" value="P5CR_dimer"/>
    <property type="match status" value="1"/>
</dbReference>